<dbReference type="Gene3D" id="3.30.450.20">
    <property type="entry name" value="PAS domain"/>
    <property type="match status" value="3"/>
</dbReference>
<evidence type="ECO:0000256" key="6">
    <source>
        <dbReference type="ARBA" id="ARBA00023012"/>
    </source>
</evidence>
<evidence type="ECO:0000313" key="10">
    <source>
        <dbReference type="EMBL" id="KKN26655.1"/>
    </source>
</evidence>
<evidence type="ECO:0000256" key="1">
    <source>
        <dbReference type="ARBA" id="ARBA00022553"/>
    </source>
</evidence>
<gene>
    <name evidence="10" type="ORF">LCGC14_0872500</name>
</gene>
<dbReference type="InterPro" id="IPR001789">
    <property type="entry name" value="Sig_transdc_resp-reg_receiver"/>
</dbReference>
<dbReference type="PANTHER" id="PTHR43065:SF46">
    <property type="entry name" value="C4-DICARBOXYLATE TRANSPORT SENSOR PROTEIN DCTB"/>
    <property type="match status" value="1"/>
</dbReference>
<dbReference type="Pfam" id="PF08448">
    <property type="entry name" value="PAS_4"/>
    <property type="match status" value="1"/>
</dbReference>
<keyword evidence="6" id="KW-0902">Two-component regulatory system</keyword>
<keyword evidence="3" id="KW-0547">Nucleotide-binding</keyword>
<feature type="domain" description="PAS" evidence="9">
    <location>
        <begin position="178"/>
        <end position="220"/>
    </location>
</feature>
<dbReference type="CDD" id="cd00130">
    <property type="entry name" value="PAS"/>
    <property type="match status" value="2"/>
</dbReference>
<dbReference type="PRINTS" id="PR00344">
    <property type="entry name" value="BCTRLSENSOR"/>
</dbReference>
<dbReference type="GO" id="GO:0000155">
    <property type="term" value="F:phosphorelay sensor kinase activity"/>
    <property type="evidence" value="ECO:0007669"/>
    <property type="project" value="InterPro"/>
</dbReference>
<dbReference type="InterPro" id="IPR003594">
    <property type="entry name" value="HATPase_dom"/>
</dbReference>
<keyword evidence="4" id="KW-0418">Kinase</keyword>
<organism evidence="10">
    <name type="scientific">marine sediment metagenome</name>
    <dbReference type="NCBI Taxonomy" id="412755"/>
    <lineage>
        <taxon>unclassified sequences</taxon>
        <taxon>metagenomes</taxon>
        <taxon>ecological metagenomes</taxon>
    </lineage>
</organism>
<evidence type="ECO:0000259" key="7">
    <source>
        <dbReference type="PROSITE" id="PS50109"/>
    </source>
</evidence>
<dbReference type="Gene3D" id="3.30.565.10">
    <property type="entry name" value="Histidine kinase-like ATPase, C-terminal domain"/>
    <property type="match status" value="1"/>
</dbReference>
<dbReference type="SUPFAM" id="SSF47384">
    <property type="entry name" value="Homodimeric domain of signal transducing histidine kinase"/>
    <property type="match status" value="1"/>
</dbReference>
<dbReference type="InterPro" id="IPR036097">
    <property type="entry name" value="HisK_dim/P_sf"/>
</dbReference>
<evidence type="ECO:0000256" key="5">
    <source>
        <dbReference type="ARBA" id="ARBA00022840"/>
    </source>
</evidence>
<dbReference type="InterPro" id="IPR035965">
    <property type="entry name" value="PAS-like_dom_sf"/>
</dbReference>
<dbReference type="InterPro" id="IPR013655">
    <property type="entry name" value="PAS_fold_3"/>
</dbReference>
<dbReference type="Pfam" id="PF08447">
    <property type="entry name" value="PAS_3"/>
    <property type="match status" value="1"/>
</dbReference>
<dbReference type="InterPro" id="IPR000014">
    <property type="entry name" value="PAS"/>
</dbReference>
<dbReference type="Pfam" id="PF00072">
    <property type="entry name" value="Response_reg"/>
    <property type="match status" value="1"/>
</dbReference>
<dbReference type="GO" id="GO:0005524">
    <property type="term" value="F:ATP binding"/>
    <property type="evidence" value="ECO:0007669"/>
    <property type="project" value="UniProtKB-KW"/>
</dbReference>
<dbReference type="PROSITE" id="PS50110">
    <property type="entry name" value="RESPONSE_REGULATORY"/>
    <property type="match status" value="1"/>
</dbReference>
<evidence type="ECO:0000259" key="8">
    <source>
        <dbReference type="PROSITE" id="PS50110"/>
    </source>
</evidence>
<dbReference type="CDD" id="cd00082">
    <property type="entry name" value="HisKA"/>
    <property type="match status" value="1"/>
</dbReference>
<keyword evidence="2" id="KW-0808">Transferase</keyword>
<dbReference type="SMART" id="SM00387">
    <property type="entry name" value="HATPase_c"/>
    <property type="match status" value="1"/>
</dbReference>
<comment type="caution">
    <text evidence="10">The sequence shown here is derived from an EMBL/GenBank/DDBJ whole genome shotgun (WGS) entry which is preliminary data.</text>
</comment>
<name>A0A0F9P488_9ZZZZ</name>
<feature type="domain" description="Response regulatory" evidence="8">
    <location>
        <begin position="652"/>
        <end position="764"/>
    </location>
</feature>
<sequence length="773" mass="85124">MSNLRSEPRQEHLSDLDWPAVFNRLHEGLVIAEVVHESDSEVNWRYLHVNEAWSQLTGLSSQGISGKLVTEVIPGVEKHWLEGFARVAIDQRPQTFVGPVSELGRTYDIRAFPVSENRFGLLFFDVTEREENELRLKERAVELENKIKAELGARAKTWDVSPDIQVVSNHLGIFEQCNPAMTALLGWTQQDLASIPFPDLVHPDDLEDTLHAFEAGKNNQPVLRFVNRYRHRNGSYRWLSWVSVPNDGKIYATARDITEEMAREAELELHRAERSKLWSASPDLHLILSLDGHYLEANDAWEMQLGYAPAELKGTSFDTLIADEDKAYAHLLFSGLTETGHVDHSEIRVLDSQGNRHWYGWTAVVNGEVILATGRNVDERRKQEEQLRQTEEALAQSRKIETLGQLTGGVAHDFNNLLAAIQSSLQLLQKHTNNESDQVNALLQNALAGADRGKRLVQHMLAFAKKQELAPRAVDLESIQDMDQLLRSSVGPGIEISYKFAPDLPAAMVDMGQLEMAILNLAVNARDALDGQGQLSLDVKKLESDAPADLLDGDYLSIAVIDDGPGMDAQTLSQATEPFFTTKGVGKGTGLGLSMVHGLAKQSGGAFRLKSAPGQGTTAEIVLPSISRETIIVNDQKLSHQPASSPLDRKLRILVVDDDCLVLMGTVGILEDMGHDVLDATNGDDALALLTKNSDIDLVITDQGMPGMTGVQLSEKIAAHNPDLPIILCTGYGELPEGSYRYMAARLAKPFADSQLAEVVAKALSPNSQKDPV</sequence>
<evidence type="ECO:0000256" key="3">
    <source>
        <dbReference type="ARBA" id="ARBA00022741"/>
    </source>
</evidence>
<dbReference type="InterPro" id="IPR011006">
    <property type="entry name" value="CheY-like_superfamily"/>
</dbReference>
<dbReference type="SUPFAM" id="SSF55785">
    <property type="entry name" value="PYP-like sensor domain (PAS domain)"/>
    <property type="match status" value="3"/>
</dbReference>
<evidence type="ECO:0000259" key="9">
    <source>
        <dbReference type="PROSITE" id="PS50112"/>
    </source>
</evidence>
<dbReference type="AlphaFoldDB" id="A0A0F9P488"/>
<dbReference type="InterPro" id="IPR004358">
    <property type="entry name" value="Sig_transdc_His_kin-like_C"/>
</dbReference>
<dbReference type="Pfam" id="PF00512">
    <property type="entry name" value="HisKA"/>
    <property type="match status" value="1"/>
</dbReference>
<dbReference type="InterPro" id="IPR005467">
    <property type="entry name" value="His_kinase_dom"/>
</dbReference>
<dbReference type="Gene3D" id="1.10.287.130">
    <property type="match status" value="1"/>
</dbReference>
<dbReference type="Pfam" id="PF02518">
    <property type="entry name" value="HATPase_c"/>
    <property type="match status" value="1"/>
</dbReference>
<protein>
    <recommendedName>
        <fullName evidence="11">Histidine kinase</fullName>
    </recommendedName>
</protein>
<dbReference type="InterPro" id="IPR013656">
    <property type="entry name" value="PAS_4"/>
</dbReference>
<dbReference type="SMART" id="SM00448">
    <property type="entry name" value="REC"/>
    <property type="match status" value="1"/>
</dbReference>
<accession>A0A0F9P488</accession>
<dbReference type="InterPro" id="IPR036890">
    <property type="entry name" value="HATPase_C_sf"/>
</dbReference>
<evidence type="ECO:0000256" key="4">
    <source>
        <dbReference type="ARBA" id="ARBA00022777"/>
    </source>
</evidence>
<dbReference type="SUPFAM" id="SSF52172">
    <property type="entry name" value="CheY-like"/>
    <property type="match status" value="1"/>
</dbReference>
<keyword evidence="5" id="KW-0067">ATP-binding</keyword>
<dbReference type="PROSITE" id="PS50112">
    <property type="entry name" value="PAS"/>
    <property type="match status" value="1"/>
</dbReference>
<dbReference type="NCBIfam" id="TIGR00229">
    <property type="entry name" value="sensory_box"/>
    <property type="match status" value="2"/>
</dbReference>
<dbReference type="Gene3D" id="3.40.50.2300">
    <property type="match status" value="1"/>
</dbReference>
<dbReference type="PROSITE" id="PS50109">
    <property type="entry name" value="HIS_KIN"/>
    <property type="match status" value="1"/>
</dbReference>
<dbReference type="SMART" id="SM00091">
    <property type="entry name" value="PAS"/>
    <property type="match status" value="3"/>
</dbReference>
<reference evidence="10" key="1">
    <citation type="journal article" date="2015" name="Nature">
        <title>Complex archaea that bridge the gap between prokaryotes and eukaryotes.</title>
        <authorList>
            <person name="Spang A."/>
            <person name="Saw J.H."/>
            <person name="Jorgensen S.L."/>
            <person name="Zaremba-Niedzwiedzka K."/>
            <person name="Martijn J."/>
            <person name="Lind A.E."/>
            <person name="van Eijk R."/>
            <person name="Schleper C."/>
            <person name="Guy L."/>
            <person name="Ettema T.J."/>
        </authorList>
    </citation>
    <scope>NUCLEOTIDE SEQUENCE</scope>
</reference>
<dbReference type="SMART" id="SM00388">
    <property type="entry name" value="HisKA"/>
    <property type="match status" value="1"/>
</dbReference>
<dbReference type="PANTHER" id="PTHR43065">
    <property type="entry name" value="SENSOR HISTIDINE KINASE"/>
    <property type="match status" value="1"/>
</dbReference>
<dbReference type="InterPro" id="IPR003661">
    <property type="entry name" value="HisK_dim/P_dom"/>
</dbReference>
<evidence type="ECO:0008006" key="11">
    <source>
        <dbReference type="Google" id="ProtNLM"/>
    </source>
</evidence>
<dbReference type="EMBL" id="LAZR01002703">
    <property type="protein sequence ID" value="KKN26655.1"/>
    <property type="molecule type" value="Genomic_DNA"/>
</dbReference>
<feature type="domain" description="Histidine kinase" evidence="7">
    <location>
        <begin position="409"/>
        <end position="627"/>
    </location>
</feature>
<keyword evidence="1" id="KW-0597">Phosphoprotein</keyword>
<dbReference type="SUPFAM" id="SSF55874">
    <property type="entry name" value="ATPase domain of HSP90 chaperone/DNA topoisomerase II/histidine kinase"/>
    <property type="match status" value="1"/>
</dbReference>
<proteinExistence type="predicted"/>
<evidence type="ECO:0000256" key="2">
    <source>
        <dbReference type="ARBA" id="ARBA00022679"/>
    </source>
</evidence>